<sequence length="423" mass="46830">MSLEEIWREAAAESPEARRFLAVHESRALPVRPDERPADSARSPGRDGSEPFMAIEIEVRFGPSMILGLVTDPEQRIELFRTLTDVRPQHYRTALAEAIMELADRLERGGDLDGAVRRIDEAIEVSRRVVRRDAGTILARMLFQRARVTLRIIGRHEEALPFLREVGMLPADDGTVEAALRLRLKLLDAYSQGALMERNRDEAVGYLAEYAEALRAAAERDPSHLPDLAMALNNIAGQCMEHDREEGRAAAREAIAIRRRLAADDPEEYLPVLAAALHNLGHLSSRSGDLETARSSLAEAVEIRRSLARIDFARFASPLLRSLSNLVVALASSGPPAVDELLSITTEARELSEAILSIAPDTTHDVAFCLFWFARARAFAASDLPAARTAVDTLLTTYRPDIERLGLLEPTKLLDEHLPTHPS</sequence>
<organism evidence="2 3">
    <name type="scientific">Actinomadura macrotermitis</name>
    <dbReference type="NCBI Taxonomy" id="2585200"/>
    <lineage>
        <taxon>Bacteria</taxon>
        <taxon>Bacillati</taxon>
        <taxon>Actinomycetota</taxon>
        <taxon>Actinomycetes</taxon>
        <taxon>Streptosporangiales</taxon>
        <taxon>Thermomonosporaceae</taxon>
        <taxon>Actinomadura</taxon>
    </lineage>
</organism>
<dbReference type="InterPro" id="IPR011990">
    <property type="entry name" value="TPR-like_helical_dom_sf"/>
</dbReference>
<evidence type="ECO:0008006" key="4">
    <source>
        <dbReference type="Google" id="ProtNLM"/>
    </source>
</evidence>
<dbReference type="SUPFAM" id="SSF48452">
    <property type="entry name" value="TPR-like"/>
    <property type="match status" value="1"/>
</dbReference>
<feature type="region of interest" description="Disordered" evidence="1">
    <location>
        <begin position="30"/>
        <end position="49"/>
    </location>
</feature>
<name>A0A7K0BLM9_9ACTN</name>
<keyword evidence="3" id="KW-1185">Reference proteome</keyword>
<evidence type="ECO:0000313" key="2">
    <source>
        <dbReference type="EMBL" id="MQY02080.1"/>
    </source>
</evidence>
<dbReference type="AlphaFoldDB" id="A0A7K0BLM9"/>
<gene>
    <name evidence="2" type="ORF">ACRB68_01070</name>
</gene>
<dbReference type="Gene3D" id="1.25.40.10">
    <property type="entry name" value="Tetratricopeptide repeat domain"/>
    <property type="match status" value="2"/>
</dbReference>
<comment type="caution">
    <text evidence="2">The sequence shown here is derived from an EMBL/GenBank/DDBJ whole genome shotgun (WGS) entry which is preliminary data.</text>
</comment>
<evidence type="ECO:0000313" key="3">
    <source>
        <dbReference type="Proteomes" id="UP000487268"/>
    </source>
</evidence>
<protein>
    <recommendedName>
        <fullName evidence="4">Tetratricopeptide repeat protein</fullName>
    </recommendedName>
</protein>
<dbReference type="EMBL" id="WEGH01000001">
    <property type="protein sequence ID" value="MQY02080.1"/>
    <property type="molecule type" value="Genomic_DNA"/>
</dbReference>
<dbReference type="OrthoDB" id="3218567at2"/>
<dbReference type="Pfam" id="PF13181">
    <property type="entry name" value="TPR_8"/>
    <property type="match status" value="1"/>
</dbReference>
<dbReference type="InterPro" id="IPR019734">
    <property type="entry name" value="TPR_rpt"/>
</dbReference>
<proteinExistence type="predicted"/>
<dbReference type="Proteomes" id="UP000487268">
    <property type="component" value="Unassembled WGS sequence"/>
</dbReference>
<evidence type="ECO:0000256" key="1">
    <source>
        <dbReference type="SAM" id="MobiDB-lite"/>
    </source>
</evidence>
<accession>A0A7K0BLM9</accession>
<reference evidence="2 3" key="1">
    <citation type="submission" date="2019-10" db="EMBL/GenBank/DDBJ databases">
        <title>Actinomadura rubteroloni sp. nov. and Actinomadura macrotermitis sp. nov., isolated from the gut of fungus growing-termite Macrotermes natalensis.</title>
        <authorList>
            <person name="Benndorf R."/>
            <person name="Martin K."/>
            <person name="Kuefner M."/>
            <person name="De Beer W."/>
            <person name="Kaster A.-K."/>
            <person name="Vollmers J."/>
            <person name="Poulsen M."/>
            <person name="Beemelmanns C."/>
        </authorList>
    </citation>
    <scope>NUCLEOTIDE SEQUENCE [LARGE SCALE GENOMIC DNA]</scope>
    <source>
        <strain evidence="2 3">RB68</strain>
    </source>
</reference>